<dbReference type="EMBL" id="CP042430">
    <property type="protein sequence ID" value="QEC49332.1"/>
    <property type="molecule type" value="Genomic_DNA"/>
</dbReference>
<evidence type="ECO:0000256" key="8">
    <source>
        <dbReference type="SAM" id="Phobius"/>
    </source>
</evidence>
<dbReference type="RefSeq" id="WP_146921694.1">
    <property type="nucleotide sequence ID" value="NZ_CP042430.1"/>
</dbReference>
<evidence type="ECO:0008006" key="11">
    <source>
        <dbReference type="Google" id="ProtNLM"/>
    </source>
</evidence>
<dbReference type="InterPro" id="IPR005614">
    <property type="entry name" value="NrfD-like"/>
</dbReference>
<feature type="region of interest" description="Disordered" evidence="7">
    <location>
        <begin position="1"/>
        <end position="42"/>
    </location>
</feature>
<dbReference type="KEGG" id="bsol:FSW04_18285"/>
<feature type="transmembrane region" description="Helical" evidence="8">
    <location>
        <begin position="187"/>
        <end position="209"/>
    </location>
</feature>
<dbReference type="Gene3D" id="1.20.1630.10">
    <property type="entry name" value="Formate dehydrogenase/DMSO reductase domain"/>
    <property type="match status" value="1"/>
</dbReference>
<feature type="compositionally biased region" description="Basic and acidic residues" evidence="7">
    <location>
        <begin position="1"/>
        <end position="22"/>
    </location>
</feature>
<dbReference type="Proteomes" id="UP000321805">
    <property type="component" value="Chromosome"/>
</dbReference>
<evidence type="ECO:0000313" key="10">
    <source>
        <dbReference type="Proteomes" id="UP000321805"/>
    </source>
</evidence>
<keyword evidence="3" id="KW-1003">Cell membrane</keyword>
<keyword evidence="4 8" id="KW-0812">Transmembrane</keyword>
<comment type="similarity">
    <text evidence="2">Belongs to the NrfD family.</text>
</comment>
<evidence type="ECO:0000256" key="1">
    <source>
        <dbReference type="ARBA" id="ARBA00004651"/>
    </source>
</evidence>
<feature type="transmembrane region" description="Helical" evidence="8">
    <location>
        <begin position="117"/>
        <end position="138"/>
    </location>
</feature>
<evidence type="ECO:0000256" key="4">
    <source>
        <dbReference type="ARBA" id="ARBA00022692"/>
    </source>
</evidence>
<dbReference type="PANTHER" id="PTHR34856:SF2">
    <property type="entry name" value="PROTEIN NRFD"/>
    <property type="match status" value="1"/>
</dbReference>
<name>A0A5B8U9K9_9ACTN</name>
<keyword evidence="6 8" id="KW-0472">Membrane</keyword>
<evidence type="ECO:0000256" key="3">
    <source>
        <dbReference type="ARBA" id="ARBA00022475"/>
    </source>
</evidence>
<proteinExistence type="inferred from homology"/>
<feature type="transmembrane region" description="Helical" evidence="8">
    <location>
        <begin position="221"/>
        <end position="245"/>
    </location>
</feature>
<gene>
    <name evidence="9" type="ORF">FSW04_18285</name>
</gene>
<evidence type="ECO:0000256" key="6">
    <source>
        <dbReference type="ARBA" id="ARBA00023136"/>
    </source>
</evidence>
<dbReference type="InterPro" id="IPR052049">
    <property type="entry name" value="Electron_transfer_protein"/>
</dbReference>
<evidence type="ECO:0000256" key="2">
    <source>
        <dbReference type="ARBA" id="ARBA00008929"/>
    </source>
</evidence>
<sequence>MSDQDAARADAARADERERGESARSGPRDMTAATGVPGGPASWRRAVPAAAVGLHQRAWRDARWSSIFRGRTDYATDEAPPAEQVARANLRARRGEPPEVVQGPMMKAPVWTWEVPLYFWFGGMAAGASFVALACDLAGDDRSARVARKVALGALAPSPPLLVMDLGRPERFYRMLRIFKPRSPMSMGSWCLTLFGGLASCAVGADVLGRRRTATALGAGTAVVGGYLGSYTGVLLASTAVPVWARSRLSLGPIFVSTATLTGAAATRLVLVATGMPEGHPTREALGRVESGAMAAELILSELNHHHLGRLASVLEEGVGAHWFSGAKWLARGGLALRLLGPRGGTLPHHVASVAFMGSALCFRFAWVLSGRSSAHDDEAVARMARARATRDEAPLDMDVVHHR</sequence>
<dbReference type="OrthoDB" id="112837at2"/>
<accession>A0A5B8U9K9</accession>
<dbReference type="AlphaFoldDB" id="A0A5B8U9K9"/>
<comment type="subcellular location">
    <subcellularLocation>
        <location evidence="1">Cell membrane</location>
        <topology evidence="1">Multi-pass membrane protein</topology>
    </subcellularLocation>
</comment>
<dbReference type="GO" id="GO:0005886">
    <property type="term" value="C:plasma membrane"/>
    <property type="evidence" value="ECO:0007669"/>
    <property type="project" value="UniProtKB-SubCell"/>
</dbReference>
<keyword evidence="5 8" id="KW-1133">Transmembrane helix</keyword>
<reference evidence="9 10" key="1">
    <citation type="journal article" date="2018" name="J. Microbiol.">
        <title>Baekduia soli gen. nov., sp. nov., a novel bacterium isolated from the soil of Baekdu Mountain and proposal of a novel family name, Baekduiaceae fam. nov.</title>
        <authorList>
            <person name="An D.S."/>
            <person name="Siddiqi M.Z."/>
            <person name="Kim K.H."/>
            <person name="Yu H.S."/>
            <person name="Im W.T."/>
        </authorList>
    </citation>
    <scope>NUCLEOTIDE SEQUENCE [LARGE SCALE GENOMIC DNA]</scope>
    <source>
        <strain evidence="9 10">BR7-21</strain>
    </source>
</reference>
<dbReference type="PANTHER" id="PTHR34856">
    <property type="entry name" value="PROTEIN NRFD"/>
    <property type="match status" value="1"/>
</dbReference>
<organism evidence="9 10">
    <name type="scientific">Baekduia soli</name>
    <dbReference type="NCBI Taxonomy" id="496014"/>
    <lineage>
        <taxon>Bacteria</taxon>
        <taxon>Bacillati</taxon>
        <taxon>Actinomycetota</taxon>
        <taxon>Thermoleophilia</taxon>
        <taxon>Solirubrobacterales</taxon>
        <taxon>Baekduiaceae</taxon>
        <taxon>Baekduia</taxon>
    </lineage>
</organism>
<protein>
    <recommendedName>
        <fullName evidence="11">Polysulfide reductase</fullName>
    </recommendedName>
</protein>
<evidence type="ECO:0000256" key="5">
    <source>
        <dbReference type="ARBA" id="ARBA00022989"/>
    </source>
</evidence>
<evidence type="ECO:0000256" key="7">
    <source>
        <dbReference type="SAM" id="MobiDB-lite"/>
    </source>
</evidence>
<dbReference type="Pfam" id="PF03916">
    <property type="entry name" value="NrfD"/>
    <property type="match status" value="1"/>
</dbReference>
<evidence type="ECO:0000313" key="9">
    <source>
        <dbReference type="EMBL" id="QEC49332.1"/>
    </source>
</evidence>
<keyword evidence="10" id="KW-1185">Reference proteome</keyword>